<protein>
    <recommendedName>
        <fullName evidence="5">Fatty acid hydroxylase domain-containing protein</fullName>
    </recommendedName>
</protein>
<evidence type="ECO:0000313" key="7">
    <source>
        <dbReference type="EMBL" id="CAE4670420.1"/>
    </source>
</evidence>
<keyword evidence="3" id="KW-1133">Transmembrane helix</keyword>
<dbReference type="GO" id="GO:0005506">
    <property type="term" value="F:iron ion binding"/>
    <property type="evidence" value="ECO:0007669"/>
    <property type="project" value="InterPro"/>
</dbReference>
<accession>A0A6T1NQ27</accession>
<name>A0A6T1NQ27_9DINO</name>
<reference evidence="6" key="1">
    <citation type="submission" date="2021-01" db="EMBL/GenBank/DDBJ databases">
        <authorList>
            <person name="Corre E."/>
            <person name="Pelletier E."/>
            <person name="Niang G."/>
            <person name="Scheremetjew M."/>
            <person name="Finn R."/>
            <person name="Kale V."/>
            <person name="Holt S."/>
            <person name="Cochrane G."/>
            <person name="Meng A."/>
            <person name="Brown T."/>
            <person name="Cohen L."/>
        </authorList>
    </citation>
    <scope>NUCLEOTIDE SEQUENCE</scope>
    <source>
        <strain evidence="6">CCMP3105</strain>
    </source>
</reference>
<evidence type="ECO:0000256" key="4">
    <source>
        <dbReference type="ARBA" id="ARBA00023136"/>
    </source>
</evidence>
<dbReference type="EMBL" id="HBNR01091224">
    <property type="protein sequence ID" value="CAE4670420.1"/>
    <property type="molecule type" value="Transcribed_RNA"/>
</dbReference>
<keyword evidence="4" id="KW-0472">Membrane</keyword>
<dbReference type="InterPro" id="IPR006694">
    <property type="entry name" value="Fatty_acid_hydroxylase"/>
</dbReference>
<keyword evidence="2" id="KW-0812">Transmembrane</keyword>
<dbReference type="PANTHER" id="PTHR11863">
    <property type="entry name" value="STEROL DESATURASE"/>
    <property type="match status" value="1"/>
</dbReference>
<evidence type="ECO:0000259" key="5">
    <source>
        <dbReference type="Pfam" id="PF04116"/>
    </source>
</evidence>
<evidence type="ECO:0000256" key="2">
    <source>
        <dbReference type="ARBA" id="ARBA00022692"/>
    </source>
</evidence>
<dbReference type="InterPro" id="IPR050307">
    <property type="entry name" value="Sterol_Desaturase_Related"/>
</dbReference>
<evidence type="ECO:0000256" key="1">
    <source>
        <dbReference type="ARBA" id="ARBA00004370"/>
    </source>
</evidence>
<dbReference type="GO" id="GO:0016491">
    <property type="term" value="F:oxidoreductase activity"/>
    <property type="evidence" value="ECO:0007669"/>
    <property type="project" value="InterPro"/>
</dbReference>
<dbReference type="AlphaFoldDB" id="A0A6T1NQ27"/>
<dbReference type="GO" id="GO:0016020">
    <property type="term" value="C:membrane"/>
    <property type="evidence" value="ECO:0007669"/>
    <property type="project" value="UniProtKB-SubCell"/>
</dbReference>
<sequence length="372" mass="42076">MANQSRELAPYSHAYPEEALRFSEHFSSLLLSGHWGLTLLELGTLASVTAAAVCLPAERVNVPGSMPLRELSAFLWAKAAVARLYNTYCEALFFSCPPYRIQPSREHALKARKDLCGRQQKELDTIVLHDHLTLLSQFAFNVGLYYAVPGYYPAAGGCTAPWYERVLKVMANHYVMSFGMYWMHRALHVDPWLWDNIHSYHHWAKHPLSRNTYQDHWLDNLGNAVVGHFSAQVLVPLDHGSFWFSHLFRILESLEKHSGVSCYGNLAHSLQRWFPFAQMPHHHDWHHEGHKSCNYTFSSIGGLWDCIFGTRKAGRAGDLPPRHVTRYDAARGMKPGREKAILDKPLLALAPVFGVGALVAARLRSSGGVVRR</sequence>
<dbReference type="Pfam" id="PF04116">
    <property type="entry name" value="FA_hydroxylase"/>
    <property type="match status" value="1"/>
</dbReference>
<proteinExistence type="predicted"/>
<feature type="domain" description="Fatty acid hydroxylase" evidence="5">
    <location>
        <begin position="174"/>
        <end position="310"/>
    </location>
</feature>
<dbReference type="GO" id="GO:0008610">
    <property type="term" value="P:lipid biosynthetic process"/>
    <property type="evidence" value="ECO:0007669"/>
    <property type="project" value="InterPro"/>
</dbReference>
<evidence type="ECO:0000313" key="6">
    <source>
        <dbReference type="EMBL" id="CAE4670416.1"/>
    </source>
</evidence>
<gene>
    <name evidence="6" type="ORF">AMON00008_LOCUS65541</name>
    <name evidence="7" type="ORF">AMON00008_LOCUS65543</name>
</gene>
<evidence type="ECO:0000256" key="3">
    <source>
        <dbReference type="ARBA" id="ARBA00022989"/>
    </source>
</evidence>
<organism evidence="6">
    <name type="scientific">Alexandrium monilatum</name>
    <dbReference type="NCBI Taxonomy" id="311494"/>
    <lineage>
        <taxon>Eukaryota</taxon>
        <taxon>Sar</taxon>
        <taxon>Alveolata</taxon>
        <taxon>Dinophyceae</taxon>
        <taxon>Gonyaulacales</taxon>
        <taxon>Pyrocystaceae</taxon>
        <taxon>Alexandrium</taxon>
    </lineage>
</organism>
<comment type="subcellular location">
    <subcellularLocation>
        <location evidence="1">Membrane</location>
    </subcellularLocation>
</comment>
<dbReference type="EMBL" id="HBNR01091221">
    <property type="protein sequence ID" value="CAE4670416.1"/>
    <property type="molecule type" value="Transcribed_RNA"/>
</dbReference>